<evidence type="ECO:0000256" key="4">
    <source>
        <dbReference type="ARBA" id="ARBA00022512"/>
    </source>
</evidence>
<evidence type="ECO:0000256" key="6">
    <source>
        <dbReference type="ARBA" id="ARBA00022729"/>
    </source>
</evidence>
<keyword evidence="13" id="KW-1185">Reference proteome</keyword>
<dbReference type="PANTHER" id="PTHR31867">
    <property type="entry name" value="EXPANSIN-A15"/>
    <property type="match status" value="1"/>
</dbReference>
<dbReference type="InterPro" id="IPR009009">
    <property type="entry name" value="RlpA-like_DPBB"/>
</dbReference>
<evidence type="ECO:0000256" key="1">
    <source>
        <dbReference type="ARBA" id="ARBA00004170"/>
    </source>
</evidence>
<dbReference type="PROSITE" id="PS50842">
    <property type="entry name" value="EXPANSIN_EG45"/>
    <property type="match status" value="2"/>
</dbReference>
<protein>
    <recommendedName>
        <fullName evidence="14">Expansin</fullName>
    </recommendedName>
</protein>
<feature type="signal peptide" evidence="9">
    <location>
        <begin position="1"/>
        <end position="21"/>
    </location>
</feature>
<accession>A0A9Q1QS99</accession>
<feature type="domain" description="Expansin-like CBD" evidence="11">
    <location>
        <begin position="161"/>
        <end position="240"/>
    </location>
</feature>
<dbReference type="Proteomes" id="UP001153076">
    <property type="component" value="Unassembled WGS sequence"/>
</dbReference>
<keyword evidence="7" id="KW-0472">Membrane</keyword>
<keyword evidence="4" id="KW-0134">Cell wall</keyword>
<dbReference type="EMBL" id="JAKOGI010000005">
    <property type="protein sequence ID" value="KAJ8452279.1"/>
    <property type="molecule type" value="Genomic_DNA"/>
</dbReference>
<sequence length="881" mass="98352">MSCFQTLIIAIMATTVTMAAGQQGWIDAHATFYGDMQGHETEQGACGYDVFKEGYGLETTALSEALFLNGATCGSCYEIKCVNSEWCIQGAGSIQVTATNLCPHSTGPAAWCNPPLKHFDLAEPMFLKISQYKGGIVPVQFRRVPCVRQGGLKFLLDGNPNWLLVLVFNVAGAGDVTGMKIKGSSGSWVPMARNWGMKWQATGNLHGQALSFQVTASDGKTIQLDNVVPSNWQFGQTGQQGWIDAHATFYGDMQGHETEQGACGYDVFKEGYGLQTTALSEALFLNGATCGSCYEIKCVNSEWCIQGAGSIQVTATNLCPHSTGPAAWCNPPLKHFDLAEPMFLKIAQYKGGIVPVQFRRVPCVRQGGLKFLLDGNPNWLLVLVFNVAGAGDITGMKIKGSSGSWVPMARNWGMKWQATGNLYGQALSFQVTASDGKTIQLDNVVPSNWQFGQSFEGKCRMPIQVKKHQVDVQQPEEGMPVQIEQRRRSKRQAAIAQDATRRASDDQVVIAPSNVLTAEHLNEPEIEDEPVKKHKGPTMLFEVHAQKMEDRVVVLFNDKGQPIGPTDKVVNEFSKFLSTIAHDYTWSKVPHKDEMWGYVNEKYITPSSVKKWVLQTIRDSWRVFKSRIKRDHYSKYDNDDARWENRSTRVLDSHFKKNKEGRLPSKKRISEETRKRKEGCTYKHSNNDTLDKIRRMKEIEALQESGLSSSDEDPFDKVMKKECPEQLRLCGRGVCTTNLKRNDVDKLQALALEFIDAIRVGLTEKDKVANMQKELDSQKAVLDAQKAKVDHLLVQLQKMIPGITPENTAQAATSQFTSTSATPLDGRDMITKQMRHATELLESENCKRENCKREMHVHIIYVSRVMSTKWVEDPLRSTLVP</sequence>
<dbReference type="OrthoDB" id="5823761at2759"/>
<reference evidence="12" key="1">
    <citation type="submission" date="2022-04" db="EMBL/GenBank/DDBJ databases">
        <title>Carnegiea gigantea Genome sequencing and assembly v2.</title>
        <authorList>
            <person name="Copetti D."/>
            <person name="Sanderson M.J."/>
            <person name="Burquez A."/>
            <person name="Wojciechowski M.F."/>
        </authorList>
    </citation>
    <scope>NUCLEOTIDE SEQUENCE</scope>
    <source>
        <strain evidence="12">SGP5-SGP5p</strain>
        <tissue evidence="12">Aerial part</tissue>
    </source>
</reference>
<feature type="domain" description="Expansin-like CBD" evidence="11">
    <location>
        <begin position="378"/>
        <end position="457"/>
    </location>
</feature>
<dbReference type="GO" id="GO:0016020">
    <property type="term" value="C:membrane"/>
    <property type="evidence" value="ECO:0007669"/>
    <property type="project" value="UniProtKB-SubCell"/>
</dbReference>
<feature type="domain" description="Expansin-like EG45" evidence="10">
    <location>
        <begin position="43"/>
        <end position="151"/>
    </location>
</feature>
<evidence type="ECO:0000313" key="13">
    <source>
        <dbReference type="Proteomes" id="UP001153076"/>
    </source>
</evidence>
<feature type="domain" description="Expansin-like EG45" evidence="10">
    <location>
        <begin position="260"/>
        <end position="368"/>
    </location>
</feature>
<dbReference type="GO" id="GO:0009664">
    <property type="term" value="P:plant-type cell wall organization"/>
    <property type="evidence" value="ECO:0007669"/>
    <property type="project" value="InterPro"/>
</dbReference>
<proteinExistence type="inferred from homology"/>
<dbReference type="PROSITE" id="PS50843">
    <property type="entry name" value="EXPANSIN_CBD"/>
    <property type="match status" value="2"/>
</dbReference>
<dbReference type="PRINTS" id="PR01226">
    <property type="entry name" value="EXPANSIN"/>
</dbReference>
<dbReference type="PRINTS" id="PR01225">
    <property type="entry name" value="EXPANSNFAMLY"/>
</dbReference>
<dbReference type="InterPro" id="IPR036908">
    <property type="entry name" value="RlpA-like_sf"/>
</dbReference>
<dbReference type="GO" id="GO:0005576">
    <property type="term" value="C:extracellular region"/>
    <property type="evidence" value="ECO:0007669"/>
    <property type="project" value="InterPro"/>
</dbReference>
<evidence type="ECO:0000256" key="7">
    <source>
        <dbReference type="ARBA" id="ARBA00023136"/>
    </source>
</evidence>
<keyword evidence="5" id="KW-0964">Secreted</keyword>
<dbReference type="InterPro" id="IPR007117">
    <property type="entry name" value="Expansin_CBD"/>
</dbReference>
<comment type="similarity">
    <text evidence="3">Belongs to the expansin family. Expansin A subfamily.</text>
</comment>
<gene>
    <name evidence="12" type="ORF">Cgig2_006084</name>
</gene>
<evidence type="ECO:0000256" key="9">
    <source>
        <dbReference type="SAM" id="SignalP"/>
    </source>
</evidence>
<dbReference type="GO" id="GO:0009653">
    <property type="term" value="P:anatomical structure morphogenesis"/>
    <property type="evidence" value="ECO:0007669"/>
    <property type="project" value="UniProtKB-ARBA"/>
</dbReference>
<evidence type="ECO:0000256" key="3">
    <source>
        <dbReference type="ARBA" id="ARBA00005392"/>
    </source>
</evidence>
<evidence type="ECO:0008006" key="14">
    <source>
        <dbReference type="Google" id="ProtNLM"/>
    </source>
</evidence>
<dbReference type="SUPFAM" id="SSF50685">
    <property type="entry name" value="Barwin-like endoglucanases"/>
    <property type="match status" value="2"/>
</dbReference>
<organism evidence="12 13">
    <name type="scientific">Carnegiea gigantea</name>
    <dbReference type="NCBI Taxonomy" id="171969"/>
    <lineage>
        <taxon>Eukaryota</taxon>
        <taxon>Viridiplantae</taxon>
        <taxon>Streptophyta</taxon>
        <taxon>Embryophyta</taxon>
        <taxon>Tracheophyta</taxon>
        <taxon>Spermatophyta</taxon>
        <taxon>Magnoliopsida</taxon>
        <taxon>eudicotyledons</taxon>
        <taxon>Gunneridae</taxon>
        <taxon>Pentapetalae</taxon>
        <taxon>Caryophyllales</taxon>
        <taxon>Cactineae</taxon>
        <taxon>Cactaceae</taxon>
        <taxon>Cactoideae</taxon>
        <taxon>Echinocereeae</taxon>
        <taxon>Carnegiea</taxon>
    </lineage>
</organism>
<comment type="subcellular location">
    <subcellularLocation>
        <location evidence="1">Membrane</location>
        <topology evidence="1">Peripheral membrane protein</topology>
    </subcellularLocation>
    <subcellularLocation>
        <location evidence="2">Secreted</location>
        <location evidence="2">Cell wall</location>
    </subcellularLocation>
</comment>
<comment type="caution">
    <text evidence="12">The sequence shown here is derived from an EMBL/GenBank/DDBJ whole genome shotgun (WGS) entry which is preliminary data.</text>
</comment>
<dbReference type="Gene3D" id="2.60.40.760">
    <property type="entry name" value="Expansin, cellulose-binding-like domain"/>
    <property type="match status" value="2"/>
</dbReference>
<feature type="chain" id="PRO_5040226410" description="Expansin" evidence="9">
    <location>
        <begin position="22"/>
        <end position="881"/>
    </location>
</feature>
<dbReference type="InterPro" id="IPR002963">
    <property type="entry name" value="Expansin"/>
</dbReference>
<dbReference type="CDD" id="cd22274">
    <property type="entry name" value="DPBB_EXPA_N"/>
    <property type="match status" value="2"/>
</dbReference>
<evidence type="ECO:0000259" key="11">
    <source>
        <dbReference type="PROSITE" id="PS50843"/>
    </source>
</evidence>
<keyword evidence="6 9" id="KW-0732">Signal</keyword>
<dbReference type="Pfam" id="PF03330">
    <property type="entry name" value="DPBB_1"/>
    <property type="match status" value="2"/>
</dbReference>
<dbReference type="InterPro" id="IPR007112">
    <property type="entry name" value="Expansin/allergen_DPBB_dom"/>
</dbReference>
<evidence type="ECO:0000256" key="8">
    <source>
        <dbReference type="ARBA" id="ARBA00023316"/>
    </source>
</evidence>
<evidence type="ECO:0000313" key="12">
    <source>
        <dbReference type="EMBL" id="KAJ8452279.1"/>
    </source>
</evidence>
<evidence type="ECO:0000256" key="2">
    <source>
        <dbReference type="ARBA" id="ARBA00004191"/>
    </source>
</evidence>
<name>A0A9Q1QS99_9CARY</name>
<dbReference type="SMART" id="SM00837">
    <property type="entry name" value="DPBB_1"/>
    <property type="match status" value="2"/>
</dbReference>
<evidence type="ECO:0000256" key="5">
    <source>
        <dbReference type="ARBA" id="ARBA00022525"/>
    </source>
</evidence>
<evidence type="ECO:0000259" key="10">
    <source>
        <dbReference type="PROSITE" id="PS50842"/>
    </source>
</evidence>
<dbReference type="Pfam" id="PF01357">
    <property type="entry name" value="Expansin_C"/>
    <property type="match status" value="2"/>
</dbReference>
<dbReference type="InterPro" id="IPR036749">
    <property type="entry name" value="Expansin_CBD_sf"/>
</dbReference>
<dbReference type="SUPFAM" id="SSF49590">
    <property type="entry name" value="PHL pollen allergen"/>
    <property type="match status" value="2"/>
</dbReference>
<dbReference type="Gene3D" id="2.40.40.10">
    <property type="entry name" value="RlpA-like domain"/>
    <property type="match status" value="2"/>
</dbReference>
<dbReference type="AlphaFoldDB" id="A0A9Q1QS99"/>
<dbReference type="InterPro" id="IPR007118">
    <property type="entry name" value="Expan_Lol_pI"/>
</dbReference>
<keyword evidence="8" id="KW-0961">Cell wall biogenesis/degradation</keyword>